<dbReference type="SUPFAM" id="SSF48403">
    <property type="entry name" value="Ankyrin repeat"/>
    <property type="match status" value="1"/>
</dbReference>
<dbReference type="InterPro" id="IPR036770">
    <property type="entry name" value="Ankyrin_rpt-contain_sf"/>
</dbReference>
<feature type="repeat" description="ANK" evidence="3">
    <location>
        <begin position="144"/>
        <end position="176"/>
    </location>
</feature>
<gene>
    <name evidence="5" type="ORF">OJ253_2151</name>
</gene>
<dbReference type="SMART" id="SM00248">
    <property type="entry name" value="ANK"/>
    <property type="match status" value="4"/>
</dbReference>
<dbReference type="AlphaFoldDB" id="A0A9D5DG75"/>
<dbReference type="Proteomes" id="UP001067231">
    <property type="component" value="Unassembled WGS sequence"/>
</dbReference>
<keyword evidence="2 3" id="KW-0040">ANK repeat</keyword>
<reference evidence="5" key="1">
    <citation type="submission" date="2022-10" db="EMBL/GenBank/DDBJ databases">
        <title>Adaptive evolution leads to modifications in subtelomeric GC content in a zoonotic Cryptosporidium species.</title>
        <authorList>
            <person name="Li J."/>
            <person name="Feng Y."/>
            <person name="Xiao L."/>
        </authorList>
    </citation>
    <scope>NUCLEOTIDE SEQUENCE</scope>
    <source>
        <strain evidence="5">33844</strain>
    </source>
</reference>
<dbReference type="PROSITE" id="PS50088">
    <property type="entry name" value="ANK_REPEAT"/>
    <property type="match status" value="1"/>
</dbReference>
<evidence type="ECO:0000256" key="2">
    <source>
        <dbReference type="ARBA" id="ARBA00023043"/>
    </source>
</evidence>
<evidence type="ECO:0000313" key="5">
    <source>
        <dbReference type="EMBL" id="KAJ1607885.1"/>
    </source>
</evidence>
<feature type="compositionally biased region" description="Basic and acidic residues" evidence="4">
    <location>
        <begin position="375"/>
        <end position="385"/>
    </location>
</feature>
<sequence length="487" mass="55008">MFPQLFTLAVRSSNHSLVRFILSEISEAKGTCSVQLGLPEALEAQSGQCSGSKPSSGDDSGVPPETVDPLSSSVSDKSEVLDLGFLSKLHGDHYTSHFHEIPNSSHGCHFRDQRRQQCSHHPRGSESHSIGCHQRGLVNMVDNYNHTSLFYAVENNDLEMAEILILNGACVNMWDPRTGQSPLMVALENHNGAMLSLIMDNGGDPLRISPISGQDVMDLAIQKNDGKIIERIVNHVNYDINTSYNDIGSIILEYATFQDKSDLKLIGKAFKKQLNREYFFKQLKDYEKEARHVLDIVKIRISDALLSRLLKMESKKKVAIICQVTDEDGRGTLWWSAYYGNIKQIQHLLYFYSKAIRNRWDPKEAHNRHASVQRPPDERPSDPADPHQVQAASQGPQEHYPHPKGELQHLLLLYQHLVQRSQRDRPDLLCTAEEAAHERHLLPPGAGRQVLRGEYRKHLALEEESEQLCSDLEECEECGHFVNAFAT</sequence>
<proteinExistence type="predicted"/>
<accession>A0A9D5DG75</accession>
<evidence type="ECO:0000256" key="4">
    <source>
        <dbReference type="SAM" id="MobiDB-lite"/>
    </source>
</evidence>
<keyword evidence="1" id="KW-0677">Repeat</keyword>
<dbReference type="PANTHER" id="PTHR24198:SF165">
    <property type="entry name" value="ANKYRIN REPEAT-CONTAINING PROTEIN-RELATED"/>
    <property type="match status" value="1"/>
</dbReference>
<evidence type="ECO:0000256" key="1">
    <source>
        <dbReference type="ARBA" id="ARBA00022737"/>
    </source>
</evidence>
<dbReference type="EMBL" id="JAPCXC010000053">
    <property type="protein sequence ID" value="KAJ1607885.1"/>
    <property type="molecule type" value="Genomic_DNA"/>
</dbReference>
<feature type="region of interest" description="Disordered" evidence="4">
    <location>
        <begin position="45"/>
        <end position="75"/>
    </location>
</feature>
<organism evidence="5">
    <name type="scientific">Cryptosporidium canis</name>
    <dbReference type="NCBI Taxonomy" id="195482"/>
    <lineage>
        <taxon>Eukaryota</taxon>
        <taxon>Sar</taxon>
        <taxon>Alveolata</taxon>
        <taxon>Apicomplexa</taxon>
        <taxon>Conoidasida</taxon>
        <taxon>Coccidia</taxon>
        <taxon>Eucoccidiorida</taxon>
        <taxon>Eimeriorina</taxon>
        <taxon>Cryptosporidiidae</taxon>
        <taxon>Cryptosporidium</taxon>
    </lineage>
</organism>
<evidence type="ECO:0000256" key="3">
    <source>
        <dbReference type="PROSITE-ProRule" id="PRU00023"/>
    </source>
</evidence>
<dbReference type="InterPro" id="IPR002110">
    <property type="entry name" value="Ankyrin_rpt"/>
</dbReference>
<dbReference type="Gene3D" id="1.25.40.20">
    <property type="entry name" value="Ankyrin repeat-containing domain"/>
    <property type="match status" value="1"/>
</dbReference>
<dbReference type="OrthoDB" id="341259at2759"/>
<dbReference type="Pfam" id="PF12796">
    <property type="entry name" value="Ank_2"/>
    <property type="match status" value="1"/>
</dbReference>
<feature type="compositionally biased region" description="Low complexity" evidence="4">
    <location>
        <begin position="50"/>
        <end position="64"/>
    </location>
</feature>
<feature type="region of interest" description="Disordered" evidence="4">
    <location>
        <begin position="364"/>
        <end position="402"/>
    </location>
</feature>
<comment type="caution">
    <text evidence="5">The sequence shown here is derived from an EMBL/GenBank/DDBJ whole genome shotgun (WGS) entry which is preliminary data.</text>
</comment>
<name>A0A9D5DG75_9CRYT</name>
<dbReference type="PANTHER" id="PTHR24198">
    <property type="entry name" value="ANKYRIN REPEAT AND PROTEIN KINASE DOMAIN-CONTAINING PROTEIN"/>
    <property type="match status" value="1"/>
</dbReference>
<protein>
    <submittedName>
        <fullName evidence="5">Ankyrin repeat-containing protein</fullName>
    </submittedName>
</protein>